<proteinExistence type="predicted"/>
<dbReference type="RefSeq" id="WP_015800271.1">
    <property type="nucleotide sequence ID" value="NC_013093.1"/>
</dbReference>
<accession>C6WAB4</accession>
<gene>
    <name evidence="1" type="ordered locus">Amir_1429</name>
</gene>
<organism evidence="1 2">
    <name type="scientific">Actinosynnema mirum (strain ATCC 29888 / DSM 43827 / JCM 3225 / NBRC 14064 / NCIMB 13271 / NRRL B-12336 / IMRU 3971 / 101)</name>
    <dbReference type="NCBI Taxonomy" id="446462"/>
    <lineage>
        <taxon>Bacteria</taxon>
        <taxon>Bacillati</taxon>
        <taxon>Actinomycetota</taxon>
        <taxon>Actinomycetes</taxon>
        <taxon>Pseudonocardiales</taxon>
        <taxon>Pseudonocardiaceae</taxon>
        <taxon>Actinosynnema</taxon>
    </lineage>
</organism>
<sequence length="42" mass="4206">MSLLAPLLLTQAVDLRKGGAVINVSTSPAIAASAVLADAETR</sequence>
<keyword evidence="2" id="KW-1185">Reference proteome</keyword>
<dbReference type="KEGG" id="ami:Amir_1429"/>
<evidence type="ECO:0000313" key="2">
    <source>
        <dbReference type="Proteomes" id="UP000002213"/>
    </source>
</evidence>
<dbReference type="HOGENOM" id="CLU_3246057_0_0_11"/>
<dbReference type="Proteomes" id="UP000002213">
    <property type="component" value="Chromosome"/>
</dbReference>
<dbReference type="AlphaFoldDB" id="C6WAB4"/>
<dbReference type="EMBL" id="CP001630">
    <property type="protein sequence ID" value="ACU35381.1"/>
    <property type="molecule type" value="Genomic_DNA"/>
</dbReference>
<protein>
    <submittedName>
        <fullName evidence="1">Uncharacterized protein</fullName>
    </submittedName>
</protein>
<name>C6WAB4_ACTMD</name>
<reference evidence="1 2" key="1">
    <citation type="journal article" date="2009" name="Stand. Genomic Sci.">
        <title>Complete genome sequence of Actinosynnema mirum type strain (101).</title>
        <authorList>
            <person name="Land M."/>
            <person name="Lapidus A."/>
            <person name="Mayilraj S."/>
            <person name="Chen F."/>
            <person name="Copeland A."/>
            <person name="Del Rio T.G."/>
            <person name="Nolan M."/>
            <person name="Lucas S."/>
            <person name="Tice H."/>
            <person name="Cheng J.F."/>
            <person name="Chertkov O."/>
            <person name="Bruce D."/>
            <person name="Goodwin L."/>
            <person name="Pitluck S."/>
            <person name="Rohde M."/>
            <person name="Goker M."/>
            <person name="Pati A."/>
            <person name="Ivanova N."/>
            <person name="Mavromatis K."/>
            <person name="Chen A."/>
            <person name="Palaniappan K."/>
            <person name="Hauser L."/>
            <person name="Chang Y.J."/>
            <person name="Jeffries C.C."/>
            <person name="Brettin T."/>
            <person name="Detter J.C."/>
            <person name="Han C."/>
            <person name="Chain P."/>
            <person name="Tindall B.J."/>
            <person name="Bristow J."/>
            <person name="Eisen J.A."/>
            <person name="Markowitz V."/>
            <person name="Hugenholtz P."/>
            <person name="Kyrpides N.C."/>
            <person name="Klenk H.P."/>
        </authorList>
    </citation>
    <scope>NUCLEOTIDE SEQUENCE [LARGE SCALE GENOMIC DNA]</scope>
    <source>
        <strain evidence="2">ATCC 29888 / DSM 43827 / JCM 3225 / NBRC 14064 / NCIMB 13271 / NRRL B-12336 / IMRU 3971 / 101</strain>
    </source>
</reference>
<evidence type="ECO:0000313" key="1">
    <source>
        <dbReference type="EMBL" id="ACU35381.1"/>
    </source>
</evidence>